<evidence type="ECO:0000256" key="7">
    <source>
        <dbReference type="ARBA" id="ARBA00022832"/>
    </source>
</evidence>
<keyword evidence="8 14" id="KW-1133">Transmembrane helix</keyword>
<accession>A0ABQ8UVI1</accession>
<dbReference type="EMBL" id="JAPMOS010000008">
    <property type="protein sequence ID" value="KAJ4461374.1"/>
    <property type="molecule type" value="Genomic_DNA"/>
</dbReference>
<evidence type="ECO:0000256" key="2">
    <source>
        <dbReference type="ARBA" id="ARBA00005194"/>
    </source>
</evidence>
<evidence type="ECO:0000256" key="5">
    <source>
        <dbReference type="ARBA" id="ARBA00022516"/>
    </source>
</evidence>
<dbReference type="Pfam" id="PF04387">
    <property type="entry name" value="PTPLA"/>
    <property type="match status" value="1"/>
</dbReference>
<comment type="pathway">
    <text evidence="2">Lipid metabolism; fatty acid biosynthesis.</text>
</comment>
<gene>
    <name evidence="15" type="ORF">PAPYR_2435</name>
</gene>
<evidence type="ECO:0000256" key="1">
    <source>
        <dbReference type="ARBA" id="ARBA00004141"/>
    </source>
</evidence>
<dbReference type="EC" id="4.2.1.134" evidence="4"/>
<comment type="similarity">
    <text evidence="3">Belongs to the very long-chain fatty acids dehydratase HACD family.</text>
</comment>
<evidence type="ECO:0000256" key="12">
    <source>
        <dbReference type="ARBA" id="ARBA00023239"/>
    </source>
</evidence>
<comment type="subcellular location">
    <subcellularLocation>
        <location evidence="1">Membrane</location>
        <topology evidence="1">Multi-pass membrane protein</topology>
    </subcellularLocation>
</comment>
<proteinExistence type="inferred from homology"/>
<evidence type="ECO:0000313" key="15">
    <source>
        <dbReference type="EMBL" id="KAJ4461374.1"/>
    </source>
</evidence>
<comment type="catalytic activity">
    <reaction evidence="13">
        <text>a very-long-chain (3R)-3-hydroxyacyl-CoA = a very-long-chain (2E)-enoyl-CoA + H2O</text>
        <dbReference type="Rhea" id="RHEA:45812"/>
        <dbReference type="ChEBI" id="CHEBI:15377"/>
        <dbReference type="ChEBI" id="CHEBI:83728"/>
        <dbReference type="ChEBI" id="CHEBI:85440"/>
        <dbReference type="EC" id="4.2.1.134"/>
    </reaction>
</comment>
<evidence type="ECO:0000256" key="13">
    <source>
        <dbReference type="ARBA" id="ARBA00036671"/>
    </source>
</evidence>
<name>A0ABQ8UVI1_9EUKA</name>
<keyword evidence="11" id="KW-0275">Fatty acid biosynthesis</keyword>
<evidence type="ECO:0000256" key="3">
    <source>
        <dbReference type="ARBA" id="ARBA00007811"/>
    </source>
</evidence>
<keyword evidence="12" id="KW-0456">Lyase</keyword>
<evidence type="ECO:0000256" key="4">
    <source>
        <dbReference type="ARBA" id="ARBA00013122"/>
    </source>
</evidence>
<evidence type="ECO:0000313" key="16">
    <source>
        <dbReference type="Proteomes" id="UP001141327"/>
    </source>
</evidence>
<keyword evidence="6 14" id="KW-0812">Transmembrane</keyword>
<evidence type="ECO:0000256" key="9">
    <source>
        <dbReference type="ARBA" id="ARBA00023098"/>
    </source>
</evidence>
<evidence type="ECO:0000256" key="8">
    <source>
        <dbReference type="ARBA" id="ARBA00022989"/>
    </source>
</evidence>
<feature type="transmembrane region" description="Helical" evidence="14">
    <location>
        <begin position="21"/>
        <end position="43"/>
    </location>
</feature>
<evidence type="ECO:0000256" key="6">
    <source>
        <dbReference type="ARBA" id="ARBA00022692"/>
    </source>
</evidence>
<keyword evidence="7" id="KW-0276">Fatty acid metabolism</keyword>
<reference evidence="15" key="1">
    <citation type="journal article" date="2022" name="bioRxiv">
        <title>Genomics of Preaxostyla Flagellates Illuminates Evolutionary Transitions and the Path Towards Mitochondrial Loss.</title>
        <authorList>
            <person name="Novak L.V.F."/>
            <person name="Treitli S.C."/>
            <person name="Pyrih J."/>
            <person name="Halakuc P."/>
            <person name="Pipaliya S.V."/>
            <person name="Vacek V."/>
            <person name="Brzon O."/>
            <person name="Soukal P."/>
            <person name="Eme L."/>
            <person name="Dacks J.B."/>
            <person name="Karnkowska A."/>
            <person name="Elias M."/>
            <person name="Hampl V."/>
        </authorList>
    </citation>
    <scope>NUCLEOTIDE SEQUENCE</scope>
    <source>
        <strain evidence="15">RCP-MX</strain>
    </source>
</reference>
<dbReference type="PANTHER" id="PTHR11035:SF3">
    <property type="entry name" value="VERY-LONG-CHAIN (3R)-3-HYDROXYACYL-COA DEHYDRATASE"/>
    <property type="match status" value="1"/>
</dbReference>
<keyword evidence="9" id="KW-0443">Lipid metabolism</keyword>
<feature type="transmembrane region" description="Helical" evidence="14">
    <location>
        <begin position="151"/>
        <end position="170"/>
    </location>
</feature>
<keyword evidence="5" id="KW-0444">Lipid biosynthesis</keyword>
<evidence type="ECO:0000256" key="14">
    <source>
        <dbReference type="SAM" id="Phobius"/>
    </source>
</evidence>
<sequence length="227" mass="26218">MPQQQGKHNGTAPTWVKSYLLFYNSMQLIGWFIPFVLTVHHFLFANGNLTDLWPHIKFYLQAFHLTMLLEIVHPILGLVRSSPGTIAIQVCSRCYITFLICTLVPESTAWWAFPMMVFSWTITEIIRYTYFITEALQVTPRWLTFIRYSTFLVLYPTGAGGEWLCAFKALPWLPERDPFAISLPNALNASFSTAFLTKVMLVLYIGGLPYMYGHMLSQRAKHLRTKH</sequence>
<evidence type="ECO:0000256" key="10">
    <source>
        <dbReference type="ARBA" id="ARBA00023136"/>
    </source>
</evidence>
<protein>
    <recommendedName>
        <fullName evidence="4">very-long-chain (3R)-3-hydroxyacyl-CoA dehydratase</fullName>
        <ecNumber evidence="4">4.2.1.134</ecNumber>
    </recommendedName>
</protein>
<keyword evidence="16" id="KW-1185">Reference proteome</keyword>
<organism evidence="15 16">
    <name type="scientific">Paratrimastix pyriformis</name>
    <dbReference type="NCBI Taxonomy" id="342808"/>
    <lineage>
        <taxon>Eukaryota</taxon>
        <taxon>Metamonada</taxon>
        <taxon>Preaxostyla</taxon>
        <taxon>Paratrimastigidae</taxon>
        <taxon>Paratrimastix</taxon>
    </lineage>
</organism>
<dbReference type="PANTHER" id="PTHR11035">
    <property type="entry name" value="VERY-LONG-CHAIN (3R)-3-HYDROXYACYL-COA DEHYDRATASE"/>
    <property type="match status" value="1"/>
</dbReference>
<evidence type="ECO:0000256" key="11">
    <source>
        <dbReference type="ARBA" id="ARBA00023160"/>
    </source>
</evidence>
<feature type="transmembrane region" description="Helical" evidence="14">
    <location>
        <begin position="111"/>
        <end position="130"/>
    </location>
</feature>
<keyword evidence="10 14" id="KW-0472">Membrane</keyword>
<comment type="caution">
    <text evidence="15">The sequence shown here is derived from an EMBL/GenBank/DDBJ whole genome shotgun (WGS) entry which is preliminary data.</text>
</comment>
<dbReference type="InterPro" id="IPR007482">
    <property type="entry name" value="Tyr_Pase-like_PTPLA"/>
</dbReference>
<feature type="transmembrane region" description="Helical" evidence="14">
    <location>
        <begin position="190"/>
        <end position="212"/>
    </location>
</feature>
<dbReference type="Proteomes" id="UP001141327">
    <property type="component" value="Unassembled WGS sequence"/>
</dbReference>